<comment type="caution">
    <text evidence="2">The sequence shown here is derived from an EMBL/GenBank/DDBJ whole genome shotgun (WGS) entry which is preliminary data.</text>
</comment>
<dbReference type="EMBL" id="CAKASE010000050">
    <property type="protein sequence ID" value="CAG9564090.1"/>
    <property type="molecule type" value="Genomic_DNA"/>
</dbReference>
<reference evidence="2" key="1">
    <citation type="submission" date="2021-09" db="EMBL/GenBank/DDBJ databases">
        <authorList>
            <person name="Martin H S."/>
        </authorList>
    </citation>
    <scope>NUCLEOTIDE SEQUENCE</scope>
</reference>
<accession>A0A8J2QJZ1</accession>
<protein>
    <submittedName>
        <fullName evidence="2">(African queen) hypothetical protein</fullName>
    </submittedName>
</protein>
<evidence type="ECO:0000256" key="1">
    <source>
        <dbReference type="SAM" id="MobiDB-lite"/>
    </source>
</evidence>
<gene>
    <name evidence="2" type="ORF">DCHRY22_LOCUS5129</name>
</gene>
<dbReference type="AlphaFoldDB" id="A0A8J2QJZ1"/>
<keyword evidence="3" id="KW-1185">Reference proteome</keyword>
<dbReference type="Proteomes" id="UP000789524">
    <property type="component" value="Unassembled WGS sequence"/>
</dbReference>
<name>A0A8J2QJZ1_9NEOP</name>
<organism evidence="2 3">
    <name type="scientific">Danaus chrysippus</name>
    <name type="common">African queen</name>
    <dbReference type="NCBI Taxonomy" id="151541"/>
    <lineage>
        <taxon>Eukaryota</taxon>
        <taxon>Metazoa</taxon>
        <taxon>Ecdysozoa</taxon>
        <taxon>Arthropoda</taxon>
        <taxon>Hexapoda</taxon>
        <taxon>Insecta</taxon>
        <taxon>Pterygota</taxon>
        <taxon>Neoptera</taxon>
        <taxon>Endopterygota</taxon>
        <taxon>Lepidoptera</taxon>
        <taxon>Glossata</taxon>
        <taxon>Ditrysia</taxon>
        <taxon>Papilionoidea</taxon>
        <taxon>Nymphalidae</taxon>
        <taxon>Danainae</taxon>
        <taxon>Danaini</taxon>
        <taxon>Danaina</taxon>
        <taxon>Danaus</taxon>
        <taxon>Anosia</taxon>
    </lineage>
</organism>
<feature type="region of interest" description="Disordered" evidence="1">
    <location>
        <begin position="28"/>
        <end position="51"/>
    </location>
</feature>
<proteinExistence type="predicted"/>
<evidence type="ECO:0000313" key="3">
    <source>
        <dbReference type="Proteomes" id="UP000789524"/>
    </source>
</evidence>
<sequence length="160" mass="17706">MRHLRGEVARAAAVRVDRLVARLRSGAHLHTTPSLRRRHHPPRTPLLTDSPHTTTVKGFTYWVANNVLNIAISFIGVSASSKSFVKQQNNNKLANQISLMVRVERFGSADATNELQRLRKSSESVQAEEACREAVEKCRQGCGPHSGAGHGTVRDYESNI</sequence>
<evidence type="ECO:0000313" key="2">
    <source>
        <dbReference type="EMBL" id="CAG9564090.1"/>
    </source>
</evidence>